<keyword evidence="2" id="KW-1133">Transmembrane helix</keyword>
<feature type="region of interest" description="Disordered" evidence="1">
    <location>
        <begin position="1"/>
        <end position="50"/>
    </location>
</feature>
<organism evidence="3 4">
    <name type="scientific">Penicillium oxalicum (strain 114-2 / CGMCC 5302)</name>
    <name type="common">Penicillium decumbens</name>
    <dbReference type="NCBI Taxonomy" id="933388"/>
    <lineage>
        <taxon>Eukaryota</taxon>
        <taxon>Fungi</taxon>
        <taxon>Dikarya</taxon>
        <taxon>Ascomycota</taxon>
        <taxon>Pezizomycotina</taxon>
        <taxon>Eurotiomycetes</taxon>
        <taxon>Eurotiomycetidae</taxon>
        <taxon>Eurotiales</taxon>
        <taxon>Aspergillaceae</taxon>
        <taxon>Penicillium</taxon>
    </lineage>
</organism>
<keyword evidence="2" id="KW-0812">Transmembrane</keyword>
<dbReference type="eggNOG" id="ENOG502SETB">
    <property type="taxonomic scope" value="Eukaryota"/>
</dbReference>
<dbReference type="HOGENOM" id="CLU_022769_0_0_1"/>
<reference evidence="3 4" key="1">
    <citation type="journal article" date="2013" name="PLoS ONE">
        <title>Genomic and secretomic analyses reveal unique features of the lignocellulolytic enzyme system of Penicillium decumbens.</title>
        <authorList>
            <person name="Liu G."/>
            <person name="Zhang L."/>
            <person name="Wei X."/>
            <person name="Zou G."/>
            <person name="Qin Y."/>
            <person name="Ma L."/>
            <person name="Li J."/>
            <person name="Zheng H."/>
            <person name="Wang S."/>
            <person name="Wang C."/>
            <person name="Xun L."/>
            <person name="Zhao G.-P."/>
            <person name="Zhou Z."/>
            <person name="Qu Y."/>
        </authorList>
    </citation>
    <scope>NUCLEOTIDE SEQUENCE [LARGE SCALE GENOMIC DNA]</scope>
    <source>
        <strain evidence="4">114-2 / CGMCC 5302</strain>
    </source>
</reference>
<feature type="compositionally biased region" description="Polar residues" evidence="1">
    <location>
        <begin position="187"/>
        <end position="196"/>
    </location>
</feature>
<name>S8B642_PENO1</name>
<feature type="transmembrane region" description="Helical" evidence="2">
    <location>
        <begin position="633"/>
        <end position="657"/>
    </location>
</feature>
<accession>S8B642</accession>
<sequence length="668" mass="72637">MSQFQLFPPPSPERAEAKIEKNPFRRGARKASTLAEQHPSPISLHEINGSPKTETVLLQIIEDTSSFPRPPSRTHVARSRSPASTAALPQAKSSPLLHGQSCQGSKAVSRPLPLRDSADKERGSSSSSSHQVSSADTSPQSSQSSVSPIPMRSMFPRFDPNFPTNRSNARPPPSKLGESQRKKSRKPQLTLNTSSEIDSVLGPKTVPASVLNFPNGIADSEEIRYSTPYELEVLWEAANGQRPKNLAGTFSMHFARTEPATFTLGHMQQPLYTLETFENDELSISRGMPSKANSNVSVMSLNLEDRRRREHPHDGLVTLLFSRLAAMLAIEQAEDIAKLHLLNPSEAAKIETEALNRASAQESCRLSWNRNLRLYELRHPQVARRQPLALVGAGGIPLSPVQSAPSGVLFITVSAPSNDVTPRQAPTILVTNPSSSTALAVAQQAANSRTSTLPVADSDEPLVALDLTTRTLTISPAAIIATIPSLYAVDSVIAAVLAVAVSDEATNPILADMEVEPPSHHAQDSQAGPGICAPYRGPLITTQAEREDYAESLQLASQIRAAKDETDSKKKRRNLFKFWSTDRSSTSGQAPGTSKNQEIVVEEFDLEKYGRYGTGSSREGKKLPGITRTLLRLLFLGLNLIIKGMTLLVKILAWLLVRSTRCVTSDKF</sequence>
<evidence type="ECO:0000313" key="3">
    <source>
        <dbReference type="EMBL" id="EPS30117.1"/>
    </source>
</evidence>
<feature type="compositionally biased region" description="Low complexity" evidence="1">
    <location>
        <begin position="124"/>
        <end position="153"/>
    </location>
</feature>
<dbReference type="EMBL" id="KB644412">
    <property type="protein sequence ID" value="EPS30117.1"/>
    <property type="molecule type" value="Genomic_DNA"/>
</dbReference>
<dbReference type="OrthoDB" id="5383338at2759"/>
<protein>
    <submittedName>
        <fullName evidence="3">Uncharacterized protein</fullName>
    </submittedName>
</protein>
<evidence type="ECO:0000256" key="2">
    <source>
        <dbReference type="SAM" id="Phobius"/>
    </source>
</evidence>
<dbReference type="PhylomeDB" id="S8B642"/>
<evidence type="ECO:0000313" key="4">
    <source>
        <dbReference type="Proteomes" id="UP000019376"/>
    </source>
</evidence>
<feature type="compositionally biased region" description="Basic and acidic residues" evidence="1">
    <location>
        <begin position="13"/>
        <end position="23"/>
    </location>
</feature>
<dbReference type="Proteomes" id="UP000019376">
    <property type="component" value="Unassembled WGS sequence"/>
</dbReference>
<evidence type="ECO:0000256" key="1">
    <source>
        <dbReference type="SAM" id="MobiDB-lite"/>
    </source>
</evidence>
<keyword evidence="4" id="KW-1185">Reference proteome</keyword>
<dbReference type="AlphaFoldDB" id="S8B642"/>
<proteinExistence type="predicted"/>
<feature type="region of interest" description="Disordered" evidence="1">
    <location>
        <begin position="62"/>
        <end position="196"/>
    </location>
</feature>
<gene>
    <name evidence="3" type="ORF">PDE_05067</name>
</gene>
<keyword evidence="2" id="KW-0472">Membrane</keyword>